<keyword evidence="3" id="KW-0378">Hydrolase</keyword>
<keyword evidence="7" id="KW-1185">Reference proteome</keyword>
<reference evidence="6 7" key="1">
    <citation type="journal article" date="2023" name="bioRxiv">
        <title>Genome report: Whole genome sequence and annotation of Penstemon davidsonii.</title>
        <authorList>
            <person name="Ostevik K.L."/>
            <person name="Alabady M."/>
            <person name="Zhang M."/>
            <person name="Rausher M.D."/>
        </authorList>
    </citation>
    <scope>NUCLEOTIDE SEQUENCE [LARGE SCALE GENOMIC DNA]</scope>
    <source>
        <strain evidence="6">DNT005</strain>
        <tissue evidence="6">Whole leaf</tissue>
    </source>
</reference>
<dbReference type="EMBL" id="JAYDYQ010001885">
    <property type="protein sequence ID" value="KAK4487387.1"/>
    <property type="molecule type" value="Genomic_DNA"/>
</dbReference>
<gene>
    <name evidence="6" type="ORF">RD792_005987</name>
</gene>
<sequence>MAAILSSVICIFMISSLILLLGLPNNNNNISIPRGHNYNINQINYHHMELILTWVPTFCKMKQCLPSAPIDFTLHGLWPADNAGVSLTYCPPPSPPIDLTPLFNTLRADLELIWPTVTPFMSSQDLWEHEYKKHGLCAFPLLSAQQYFRSAIQMTGNMDLLHFFSNKNILPSDHTAYTRTQITGAAREAMGNQRFDIYISCKHFNRTHDKLYEIHLCLDQMVTNYMTCPQSPLFRGCSPGKLILLPPSM</sequence>
<evidence type="ECO:0000256" key="1">
    <source>
        <dbReference type="ARBA" id="ARBA00007469"/>
    </source>
</evidence>
<evidence type="ECO:0000256" key="3">
    <source>
        <dbReference type="ARBA" id="ARBA00022801"/>
    </source>
</evidence>
<dbReference type="InterPro" id="IPR018188">
    <property type="entry name" value="RNase_T2_His_AS_1"/>
</dbReference>
<evidence type="ECO:0000256" key="5">
    <source>
        <dbReference type="SAM" id="SignalP"/>
    </source>
</evidence>
<evidence type="ECO:0000256" key="4">
    <source>
        <dbReference type="RuleBase" id="RU004328"/>
    </source>
</evidence>
<dbReference type="InterPro" id="IPR001568">
    <property type="entry name" value="RNase_T2-like"/>
</dbReference>
<evidence type="ECO:0000256" key="2">
    <source>
        <dbReference type="ARBA" id="ARBA00022759"/>
    </source>
</evidence>
<dbReference type="Proteomes" id="UP001291926">
    <property type="component" value="Unassembled WGS sequence"/>
</dbReference>
<dbReference type="PANTHER" id="PTHR11240">
    <property type="entry name" value="RIBONUCLEASE T2"/>
    <property type="match status" value="1"/>
</dbReference>
<evidence type="ECO:0000313" key="7">
    <source>
        <dbReference type="Proteomes" id="UP001291926"/>
    </source>
</evidence>
<accession>A0ABR0DDS8</accession>
<feature type="chain" id="PRO_5047363837" evidence="5">
    <location>
        <begin position="23"/>
        <end position="249"/>
    </location>
</feature>
<keyword evidence="2" id="KW-0255">Endonuclease</keyword>
<dbReference type="PROSITE" id="PS00531">
    <property type="entry name" value="RNASE_T2_2"/>
    <property type="match status" value="1"/>
</dbReference>
<dbReference type="Gene3D" id="3.90.730.10">
    <property type="entry name" value="Ribonuclease T2-like"/>
    <property type="match status" value="1"/>
</dbReference>
<proteinExistence type="inferred from homology"/>
<comment type="caution">
    <text evidence="6">The sequence shown here is derived from an EMBL/GenBank/DDBJ whole genome shotgun (WGS) entry which is preliminary data.</text>
</comment>
<dbReference type="PROSITE" id="PS00530">
    <property type="entry name" value="RNASE_T2_1"/>
    <property type="match status" value="1"/>
</dbReference>
<dbReference type="InterPro" id="IPR033130">
    <property type="entry name" value="RNase_T2_His_AS_2"/>
</dbReference>
<keyword evidence="2" id="KW-0540">Nuclease</keyword>
<dbReference type="InterPro" id="IPR036430">
    <property type="entry name" value="RNase_T2-like_sf"/>
</dbReference>
<comment type="similarity">
    <text evidence="1 4">Belongs to the RNase T2 family.</text>
</comment>
<feature type="signal peptide" evidence="5">
    <location>
        <begin position="1"/>
        <end position="22"/>
    </location>
</feature>
<dbReference type="Pfam" id="PF00445">
    <property type="entry name" value="Ribonuclease_T2"/>
    <property type="match status" value="1"/>
</dbReference>
<keyword evidence="5" id="KW-0732">Signal</keyword>
<dbReference type="SUPFAM" id="SSF55895">
    <property type="entry name" value="Ribonuclease Rh-like"/>
    <property type="match status" value="1"/>
</dbReference>
<name>A0ABR0DDS8_9LAMI</name>
<dbReference type="PANTHER" id="PTHR11240:SF65">
    <property type="entry name" value="RIBONUCLEASE S-5-LIKE"/>
    <property type="match status" value="1"/>
</dbReference>
<evidence type="ECO:0000313" key="6">
    <source>
        <dbReference type="EMBL" id="KAK4487387.1"/>
    </source>
</evidence>
<protein>
    <submittedName>
        <fullName evidence="6">Uncharacterized protein</fullName>
    </submittedName>
</protein>
<organism evidence="6 7">
    <name type="scientific">Penstemon davidsonii</name>
    <dbReference type="NCBI Taxonomy" id="160366"/>
    <lineage>
        <taxon>Eukaryota</taxon>
        <taxon>Viridiplantae</taxon>
        <taxon>Streptophyta</taxon>
        <taxon>Embryophyta</taxon>
        <taxon>Tracheophyta</taxon>
        <taxon>Spermatophyta</taxon>
        <taxon>Magnoliopsida</taxon>
        <taxon>eudicotyledons</taxon>
        <taxon>Gunneridae</taxon>
        <taxon>Pentapetalae</taxon>
        <taxon>asterids</taxon>
        <taxon>lamiids</taxon>
        <taxon>Lamiales</taxon>
        <taxon>Plantaginaceae</taxon>
        <taxon>Cheloneae</taxon>
        <taxon>Penstemon</taxon>
    </lineage>
</organism>